<dbReference type="PANTHER" id="PTHR12546">
    <property type="entry name" value="FER-1-LIKE"/>
    <property type="match status" value="1"/>
</dbReference>
<keyword evidence="3" id="KW-0677">Repeat</keyword>
<evidence type="ECO:0000256" key="2">
    <source>
        <dbReference type="ARBA" id="ARBA00022692"/>
    </source>
</evidence>
<dbReference type="EMBL" id="GDRN01079607">
    <property type="protein sequence ID" value="JAI62370.1"/>
    <property type="molecule type" value="Transcribed_RNA"/>
</dbReference>
<dbReference type="AlphaFoldDB" id="A0A0P4W7V6"/>
<sequence length="251" mass="29042">MRKTTAVVIIYTFPSLRCMDGEANFNWRFVFPLEMLEAEQVMLVEYKEHPWSLNSTQQRRPPQLTLQLWDNDLILRDDYLSEMTIDLCHLPKPAKSLRGVSPAQVPQMMGNGTSNSVAITFLDDHSASVNLFEAKRVYGYFPFTRVEEGVVEIAGKIEMELEVVTEEDSKARPAGLGRDEPNMNPKLPEPNRPATSFLWLSSPWKSFRHIIWKNYKWYCITLVILVILFLFLFLFLYSFPGATVEYILGTY</sequence>
<organism evidence="8">
    <name type="scientific">Scylla olivacea</name>
    <name type="common">Orange mud crab</name>
    <name type="synonym">Cancer olivacea</name>
    <dbReference type="NCBI Taxonomy" id="85551"/>
    <lineage>
        <taxon>Eukaryota</taxon>
        <taxon>Metazoa</taxon>
        <taxon>Ecdysozoa</taxon>
        <taxon>Arthropoda</taxon>
        <taxon>Crustacea</taxon>
        <taxon>Multicrustacea</taxon>
        <taxon>Malacostraca</taxon>
        <taxon>Eumalacostraca</taxon>
        <taxon>Eucarida</taxon>
        <taxon>Decapoda</taxon>
        <taxon>Pleocyemata</taxon>
        <taxon>Brachyura</taxon>
        <taxon>Eubrachyura</taxon>
        <taxon>Portunoidea</taxon>
        <taxon>Portunidae</taxon>
        <taxon>Portuninae</taxon>
        <taxon>Scylla</taxon>
    </lineage>
</organism>
<evidence type="ECO:0000313" key="8">
    <source>
        <dbReference type="EMBL" id="JAI62370.1"/>
    </source>
</evidence>
<name>A0A0P4W7V6_SCYOL</name>
<feature type="domain" description="Ferlin C-terminal" evidence="7">
    <location>
        <begin position="153"/>
        <end position="246"/>
    </location>
</feature>
<evidence type="ECO:0000256" key="1">
    <source>
        <dbReference type="ARBA" id="ARBA00004370"/>
    </source>
</evidence>
<proteinExistence type="predicted"/>
<dbReference type="InterPro" id="IPR037721">
    <property type="entry name" value="Ferlin"/>
</dbReference>
<dbReference type="SUPFAM" id="SSF49562">
    <property type="entry name" value="C2 domain (Calcium/lipid-binding domain, CaLB)"/>
    <property type="match status" value="1"/>
</dbReference>
<keyword evidence="2 6" id="KW-0812">Transmembrane</keyword>
<feature type="transmembrane region" description="Helical" evidence="6">
    <location>
        <begin position="217"/>
        <end position="239"/>
    </location>
</feature>
<evidence type="ECO:0000256" key="6">
    <source>
        <dbReference type="SAM" id="Phobius"/>
    </source>
</evidence>
<dbReference type="GO" id="GO:0016020">
    <property type="term" value="C:membrane"/>
    <property type="evidence" value="ECO:0007669"/>
    <property type="project" value="UniProtKB-SubCell"/>
</dbReference>
<reference evidence="8" key="1">
    <citation type="submission" date="2015-09" db="EMBL/GenBank/DDBJ databases">
        <title>Scylla olivacea transcriptome.</title>
        <authorList>
            <person name="Ikhwanuddin M."/>
        </authorList>
    </citation>
    <scope>NUCLEOTIDE SEQUENCE</scope>
</reference>
<accession>A0A0P4W7V6</accession>
<dbReference type="GO" id="GO:0007009">
    <property type="term" value="P:plasma membrane organization"/>
    <property type="evidence" value="ECO:0007669"/>
    <property type="project" value="TreeGrafter"/>
</dbReference>
<comment type="subcellular location">
    <subcellularLocation>
        <location evidence="1">Membrane</location>
    </subcellularLocation>
</comment>
<evidence type="ECO:0000256" key="4">
    <source>
        <dbReference type="ARBA" id="ARBA00022989"/>
    </source>
</evidence>
<protein>
    <recommendedName>
        <fullName evidence="7">Ferlin C-terminal domain-containing protein</fullName>
    </recommendedName>
</protein>
<evidence type="ECO:0000256" key="3">
    <source>
        <dbReference type="ARBA" id="ARBA00022737"/>
    </source>
</evidence>
<evidence type="ECO:0000256" key="5">
    <source>
        <dbReference type="ARBA" id="ARBA00023136"/>
    </source>
</evidence>
<dbReference type="GO" id="GO:0061025">
    <property type="term" value="P:membrane fusion"/>
    <property type="evidence" value="ECO:0007669"/>
    <property type="project" value="TreeGrafter"/>
</dbReference>
<evidence type="ECO:0000259" key="7">
    <source>
        <dbReference type="Pfam" id="PF16165"/>
    </source>
</evidence>
<keyword evidence="5 6" id="KW-0472">Membrane</keyword>
<keyword evidence="4 6" id="KW-1133">Transmembrane helix</keyword>
<dbReference type="PANTHER" id="PTHR12546:SF33">
    <property type="entry name" value="SPERM VESICLE FUSION PROTEIN FER-1"/>
    <property type="match status" value="1"/>
</dbReference>
<dbReference type="Pfam" id="PF16165">
    <property type="entry name" value="Ferlin_C"/>
    <property type="match status" value="1"/>
</dbReference>
<dbReference type="InterPro" id="IPR035892">
    <property type="entry name" value="C2_domain_sf"/>
</dbReference>
<dbReference type="InterPro" id="IPR032362">
    <property type="entry name" value="Ferlin_C"/>
</dbReference>